<organism evidence="2 3">
    <name type="scientific">Auxenochlorella protothecoides</name>
    <name type="common">Green microalga</name>
    <name type="synonym">Chlorella protothecoides</name>
    <dbReference type="NCBI Taxonomy" id="3075"/>
    <lineage>
        <taxon>Eukaryota</taxon>
        <taxon>Viridiplantae</taxon>
        <taxon>Chlorophyta</taxon>
        <taxon>core chlorophytes</taxon>
        <taxon>Trebouxiophyceae</taxon>
        <taxon>Chlorellales</taxon>
        <taxon>Chlorellaceae</taxon>
        <taxon>Auxenochlorella</taxon>
    </lineage>
</organism>
<feature type="compositionally biased region" description="Low complexity" evidence="1">
    <location>
        <begin position="50"/>
        <end position="61"/>
    </location>
</feature>
<name>A0A087SF70_AUXPR</name>
<evidence type="ECO:0000313" key="3">
    <source>
        <dbReference type="Proteomes" id="UP000028924"/>
    </source>
</evidence>
<feature type="region of interest" description="Disordered" evidence="1">
    <location>
        <begin position="29"/>
        <end position="61"/>
    </location>
</feature>
<dbReference type="RefSeq" id="XP_011397262.1">
    <property type="nucleotide sequence ID" value="XM_011398960.1"/>
</dbReference>
<accession>A0A087SF70</accession>
<gene>
    <name evidence="2" type="ORF">F751_3092</name>
</gene>
<sequence length="124" mass="12647">MGLACHLEAAQEEGGPRGLGARHVERAVAGGQAASQGRPALAAVGTSQGSPAPHLSSHPPQSSLGCLAHLVVTLRQGDLTLCFVVCVHHVLGPKWARPRQSGTVTSPPPSLPTCGDQIAHTLCT</sequence>
<dbReference type="KEGG" id="apro:F751_3092"/>
<proteinExistence type="predicted"/>
<dbReference type="Proteomes" id="UP000028924">
    <property type="component" value="Unassembled WGS sequence"/>
</dbReference>
<evidence type="ECO:0000256" key="1">
    <source>
        <dbReference type="SAM" id="MobiDB-lite"/>
    </source>
</evidence>
<dbReference type="GeneID" id="23614483"/>
<keyword evidence="3" id="KW-1185">Reference proteome</keyword>
<evidence type="ECO:0000313" key="2">
    <source>
        <dbReference type="EMBL" id="KFM24374.1"/>
    </source>
</evidence>
<dbReference type="AlphaFoldDB" id="A0A087SF70"/>
<reference evidence="2 3" key="1">
    <citation type="journal article" date="2014" name="BMC Genomics">
        <title>Oil accumulation mechanisms of the oleaginous microalga Chlorella protothecoides revealed through its genome, transcriptomes, and proteomes.</title>
        <authorList>
            <person name="Gao C."/>
            <person name="Wang Y."/>
            <person name="Shen Y."/>
            <person name="Yan D."/>
            <person name="He X."/>
            <person name="Dai J."/>
            <person name="Wu Q."/>
        </authorList>
    </citation>
    <scope>NUCLEOTIDE SEQUENCE [LARGE SCALE GENOMIC DNA]</scope>
    <source>
        <strain evidence="2 3">0710</strain>
    </source>
</reference>
<protein>
    <submittedName>
        <fullName evidence="2">Uncharacterized protein</fullName>
    </submittedName>
</protein>
<dbReference type="EMBL" id="KL662107">
    <property type="protein sequence ID" value="KFM24374.1"/>
    <property type="molecule type" value="Genomic_DNA"/>
</dbReference>